<dbReference type="InterPro" id="IPR027417">
    <property type="entry name" value="P-loop_NTPase"/>
</dbReference>
<evidence type="ECO:0000313" key="7">
    <source>
        <dbReference type="Proteomes" id="UP000320766"/>
    </source>
</evidence>
<dbReference type="InterPro" id="IPR001650">
    <property type="entry name" value="Helicase_C-like"/>
</dbReference>
<feature type="domain" description="Helicase ATP-binding" evidence="4">
    <location>
        <begin position="31"/>
        <end position="211"/>
    </location>
</feature>
<dbReference type="Pfam" id="PF19306">
    <property type="entry name" value="WHD_Lhr"/>
    <property type="match status" value="1"/>
</dbReference>
<evidence type="ECO:0000259" key="5">
    <source>
        <dbReference type="PROSITE" id="PS51194"/>
    </source>
</evidence>
<dbReference type="PIRSF" id="PIRSF037307">
    <property type="entry name" value="Lhr-like_helic_prd"/>
    <property type="match status" value="1"/>
</dbReference>
<keyword evidence="6" id="KW-0378">Hydrolase</keyword>
<evidence type="ECO:0000313" key="6">
    <source>
        <dbReference type="EMBL" id="RZN73209.1"/>
    </source>
</evidence>
<dbReference type="PANTHER" id="PTHR47962:SF5">
    <property type="entry name" value="ATP-DEPENDENT HELICASE LHR-RELATED"/>
    <property type="match status" value="1"/>
</dbReference>
<dbReference type="InterPro" id="IPR011545">
    <property type="entry name" value="DEAD/DEAH_box_helicase_dom"/>
</dbReference>
<comment type="caution">
    <text evidence="6">The sequence shown here is derived from an EMBL/GenBank/DDBJ whole genome shotgun (WGS) entry which is preliminary data.</text>
</comment>
<dbReference type="GO" id="GO:0140097">
    <property type="term" value="F:catalytic activity, acting on DNA"/>
    <property type="evidence" value="ECO:0007669"/>
    <property type="project" value="UniProtKB-ARBA"/>
</dbReference>
<accession>A0A520KYN1</accession>
<dbReference type="InterPro" id="IPR014001">
    <property type="entry name" value="Helicase_ATP-bd"/>
</dbReference>
<dbReference type="Gene3D" id="3.40.50.300">
    <property type="entry name" value="P-loop containing nucleotide triphosphate hydrolases"/>
    <property type="match status" value="2"/>
</dbReference>
<comment type="similarity">
    <text evidence="3">Belongs to the Lhr helicase family. Lhr-Core subfamily.</text>
</comment>
<dbReference type="AlphaFoldDB" id="A0A520KYN1"/>
<keyword evidence="2" id="KW-0067">ATP-binding</keyword>
<dbReference type="InterPro" id="IPR045628">
    <property type="entry name" value="Lhr_WH_dom"/>
</dbReference>
<organism evidence="6 7">
    <name type="scientific">Candidatus Methanolliviera hydrocarbonicum</name>
    <dbReference type="NCBI Taxonomy" id="2491085"/>
    <lineage>
        <taxon>Archaea</taxon>
        <taxon>Methanobacteriati</taxon>
        <taxon>Methanobacteriota</taxon>
        <taxon>Candidatus Methanoliparia</taxon>
        <taxon>Candidatus Methanoliparales</taxon>
        <taxon>Candidatus Methanollivieraceae</taxon>
        <taxon>Candidatus Methanolliviera</taxon>
    </lineage>
</organism>
<dbReference type="GO" id="GO:0016887">
    <property type="term" value="F:ATP hydrolysis activity"/>
    <property type="evidence" value="ECO:0007669"/>
    <property type="project" value="TreeGrafter"/>
</dbReference>
<dbReference type="SMART" id="SM00490">
    <property type="entry name" value="HELICc"/>
    <property type="match status" value="1"/>
</dbReference>
<dbReference type="SUPFAM" id="SSF52540">
    <property type="entry name" value="P-loop containing nucleoside triphosphate hydrolases"/>
    <property type="match status" value="1"/>
</dbReference>
<evidence type="ECO:0000256" key="1">
    <source>
        <dbReference type="ARBA" id="ARBA00022741"/>
    </source>
</evidence>
<dbReference type="GO" id="GO:0004386">
    <property type="term" value="F:helicase activity"/>
    <property type="evidence" value="ECO:0007669"/>
    <property type="project" value="UniProtKB-KW"/>
</dbReference>
<dbReference type="Proteomes" id="UP000320766">
    <property type="component" value="Unassembled WGS sequence"/>
</dbReference>
<keyword evidence="1" id="KW-0547">Nucleotide-binding</keyword>
<dbReference type="PROSITE" id="PS51194">
    <property type="entry name" value="HELICASE_CTER"/>
    <property type="match status" value="1"/>
</dbReference>
<keyword evidence="6" id="KW-0347">Helicase</keyword>
<dbReference type="CDD" id="cd17922">
    <property type="entry name" value="DEXHc_LHR-like"/>
    <property type="match status" value="1"/>
</dbReference>
<dbReference type="SMART" id="SM00487">
    <property type="entry name" value="DEXDc"/>
    <property type="match status" value="1"/>
</dbReference>
<dbReference type="Pfam" id="PF00270">
    <property type="entry name" value="DEAD"/>
    <property type="match status" value="1"/>
</dbReference>
<dbReference type="GO" id="GO:0003677">
    <property type="term" value="F:DNA binding"/>
    <property type="evidence" value="ECO:0007669"/>
    <property type="project" value="TreeGrafter"/>
</dbReference>
<dbReference type="PROSITE" id="PS51192">
    <property type="entry name" value="HELICASE_ATP_BIND_1"/>
    <property type="match status" value="1"/>
</dbReference>
<dbReference type="Pfam" id="PF00271">
    <property type="entry name" value="Helicase_C"/>
    <property type="match status" value="1"/>
</dbReference>
<dbReference type="GO" id="GO:0005524">
    <property type="term" value="F:ATP binding"/>
    <property type="evidence" value="ECO:0007669"/>
    <property type="project" value="UniProtKB-KW"/>
</dbReference>
<protein>
    <submittedName>
        <fullName evidence="6">DEAD/DEAH box helicase</fullName>
    </submittedName>
</protein>
<name>A0A520KYN1_9EURY</name>
<reference evidence="6 7" key="1">
    <citation type="journal article" date="2019" name="Nat. Microbiol.">
        <title>Wide diversity of methane and short-chain alkane metabolisms in uncultured archaea.</title>
        <authorList>
            <person name="Borrel G."/>
            <person name="Adam P.S."/>
            <person name="McKay L.J."/>
            <person name="Chen L.X."/>
            <person name="Sierra-Garcia I.N."/>
            <person name="Sieber C.M."/>
            <person name="Letourneur Q."/>
            <person name="Ghozlane A."/>
            <person name="Andersen G.L."/>
            <person name="Li W.J."/>
            <person name="Hallam S.J."/>
            <person name="Muyzer G."/>
            <person name="de Oliveira V.M."/>
            <person name="Inskeep W.P."/>
            <person name="Banfield J.F."/>
            <person name="Gribaldo S."/>
        </authorList>
    </citation>
    <scope>NUCLEOTIDE SEQUENCE [LARGE SCALE GENOMIC DNA]</scope>
    <source>
        <strain evidence="6">NM1b</strain>
    </source>
</reference>
<evidence type="ECO:0000256" key="2">
    <source>
        <dbReference type="ARBA" id="ARBA00022840"/>
    </source>
</evidence>
<feature type="domain" description="Helicase C-terminal" evidence="5">
    <location>
        <begin position="227"/>
        <end position="381"/>
    </location>
</feature>
<evidence type="ECO:0000256" key="3">
    <source>
        <dbReference type="ARBA" id="ARBA00093467"/>
    </source>
</evidence>
<proteinExistence type="inferred from homology"/>
<dbReference type="InterPro" id="IPR017170">
    <property type="entry name" value="Lhr-like"/>
</dbReference>
<dbReference type="InterPro" id="IPR052511">
    <property type="entry name" value="ATP-dep_Helicase"/>
</dbReference>
<sequence length="714" mass="83203">MPFQSLDERIKNFITGRLKWIDLMPIQKNAIPTVKEGKDLLIISPTASGKTEAIFIPLFDDILKNNLEPLSILYVLPLKALINDIYDRMERWCEPLNLTITKWHGDISPSKKEKFIKEPTDILLITPESLESFLINKNTDTKRRIFKNLRYVVIDEIHYFAASDRGIQLNSLLNRLKRYTEDEVQRIGLSATVGNPKTVLRWLTDDEDAKIVEDKSQISPQYKVIYGGDAAIIETLKRYSDKKILFFVHSRKDAERYHDMIRKHLNPKNVFIHHSSIDKKIKEESEENFKRAKNGIMICTSTLELGIDIGDTDIIVQNHPPLQVSSFVQRVGRSGRRRNPPRSIVFCDDEKDVFITLAEICLANEEKLEEIGIPEKPKDIYFHQILSSVFEYGKIKKKDLFYLLNKSFVFSNIDKEEYKLLIADMIKKDFLEEYGGYLSLGYDFEKEFGKRNFMEFYSVFPSSYDFVVREGLKDIGRMDAFFVINYLERGSDFALGGENWKILEINYDTFEIKVKRTRGGEAPHWYGTRGVMDYLVTRRIYDILLNDFDRDNLRYLDDASKMILGKFQEEALRVGFEKGVIPIEFDDNERRVFIYTFGGLRVNVLLSSIFKVYCGVYSIYDSPYFASFKFRGGFGIEDIRDITRNIEDILKDENLKVHIFEKANKLVKNKFIRYLPEDDQITLKSALLFDECGLIDVLQENSLKLATSTPFKAW</sequence>
<dbReference type="PANTHER" id="PTHR47962">
    <property type="entry name" value="ATP-DEPENDENT HELICASE LHR-RELATED-RELATED"/>
    <property type="match status" value="1"/>
</dbReference>
<dbReference type="EMBL" id="RXIL01000017">
    <property type="protein sequence ID" value="RZN73209.1"/>
    <property type="molecule type" value="Genomic_DNA"/>
</dbReference>
<gene>
    <name evidence="6" type="ORF">EF807_00895</name>
</gene>
<evidence type="ECO:0000259" key="4">
    <source>
        <dbReference type="PROSITE" id="PS51192"/>
    </source>
</evidence>